<keyword evidence="3 10" id="KW-0863">Zinc-finger</keyword>
<evidence type="ECO:0000313" key="13">
    <source>
        <dbReference type="EMBL" id="CAB3263884.1"/>
    </source>
</evidence>
<dbReference type="PROSITE" id="PS00518">
    <property type="entry name" value="ZF_RING_1"/>
    <property type="match status" value="1"/>
</dbReference>
<dbReference type="Gene3D" id="3.30.40.10">
    <property type="entry name" value="Zinc/RING finger domain, C3HC4 (zinc finger)"/>
    <property type="match status" value="1"/>
</dbReference>
<dbReference type="PROSITE" id="PS50089">
    <property type="entry name" value="ZF_RING_2"/>
    <property type="match status" value="1"/>
</dbReference>
<evidence type="ECO:0000256" key="11">
    <source>
        <dbReference type="SAM" id="Coils"/>
    </source>
</evidence>
<dbReference type="FunFam" id="3.30.40.10:FF:000037">
    <property type="entry name" value="Cdk-activating kinase assembly factor MAT1, centre"/>
    <property type="match status" value="1"/>
</dbReference>
<evidence type="ECO:0000256" key="6">
    <source>
        <dbReference type="ARBA" id="ARBA00074719"/>
    </source>
</evidence>
<dbReference type="GO" id="GO:0016301">
    <property type="term" value="F:kinase activity"/>
    <property type="evidence" value="ECO:0007669"/>
    <property type="project" value="UniProtKB-KW"/>
</dbReference>
<evidence type="ECO:0000259" key="12">
    <source>
        <dbReference type="PROSITE" id="PS50089"/>
    </source>
</evidence>
<dbReference type="PANTHER" id="PTHR12683:SF13">
    <property type="entry name" value="CDK-ACTIVATING KINASE ASSEMBLY FACTOR MAT1"/>
    <property type="match status" value="1"/>
</dbReference>
<evidence type="ECO:0000256" key="5">
    <source>
        <dbReference type="ARBA" id="ARBA00023242"/>
    </source>
</evidence>
<dbReference type="InterPro" id="IPR015877">
    <property type="entry name" value="MAT1_centre"/>
</dbReference>
<keyword evidence="13" id="KW-0808">Transferase</keyword>
<gene>
    <name evidence="13" type="primary">Mnat1</name>
</gene>
<evidence type="ECO:0000256" key="10">
    <source>
        <dbReference type="PROSITE-ProRule" id="PRU00175"/>
    </source>
</evidence>
<comment type="subcellular location">
    <subcellularLocation>
        <location evidence="1">Nucleus</location>
    </subcellularLocation>
</comment>
<dbReference type="EMBL" id="LR788022">
    <property type="protein sequence ID" value="CAB3263884.1"/>
    <property type="molecule type" value="mRNA"/>
</dbReference>
<dbReference type="Pfam" id="PF06391">
    <property type="entry name" value="MAT1"/>
    <property type="match status" value="1"/>
</dbReference>
<reference evidence="13" key="1">
    <citation type="submission" date="2020-04" db="EMBL/GenBank/DDBJ databases">
        <authorList>
            <person name="Neveu A P."/>
        </authorList>
    </citation>
    <scope>NUCLEOTIDE SEQUENCE</scope>
    <source>
        <tissue evidence="13">Whole embryo</tissue>
    </source>
</reference>
<dbReference type="AlphaFoldDB" id="A0A6F9DKA3"/>
<dbReference type="GO" id="GO:0006289">
    <property type="term" value="P:nucleotide-excision repair"/>
    <property type="evidence" value="ECO:0007669"/>
    <property type="project" value="InterPro"/>
</dbReference>
<keyword evidence="5" id="KW-0539">Nucleus</keyword>
<evidence type="ECO:0000256" key="7">
    <source>
        <dbReference type="ARBA" id="ARBA00077380"/>
    </source>
</evidence>
<evidence type="ECO:0000256" key="4">
    <source>
        <dbReference type="ARBA" id="ARBA00022833"/>
    </source>
</evidence>
<dbReference type="SUPFAM" id="SSF57850">
    <property type="entry name" value="RING/U-box"/>
    <property type="match status" value="1"/>
</dbReference>
<feature type="coiled-coil region" evidence="11">
    <location>
        <begin position="115"/>
        <end position="215"/>
    </location>
</feature>
<sequence>MEELSCPRCRMTKYRNPALQLMINICGHPLCKSCVDVVFARESAPCPDCGRTLRRSGFRTQVFEDTRVDKEVDIRKSVMKIYNKLESDFPTLRDYNDYLEEVEAIIWNLESGVNERETREKMAEYKMENEALIRRNQIRFNQERAYFKDTQAREAKEREARAQMRSKLDKEEDEARRKLEEEFLQELKSNSHLTAEELLERRRKFEAENAAKKSSGDRMSIDVYVNTNTNDDVSATDADSGDQIPATDYVYHEEVMDIAGPDMPESRDLWDGGYMNHVRQATQRDMGGGYSSLISCQRALCDAFGGLFATPEATATGVM</sequence>
<dbReference type="NCBIfam" id="TIGR00570">
    <property type="entry name" value="cdk7"/>
    <property type="match status" value="1"/>
</dbReference>
<protein>
    <recommendedName>
        <fullName evidence="6">CDK-activating kinase assembly factor MAT1</fullName>
    </recommendedName>
    <alternativeName>
        <fullName evidence="9">CDK7/cyclin-H assembly factor</fullName>
    </alternativeName>
    <alternativeName>
        <fullName evidence="7">Menage a trois</fullName>
    </alternativeName>
    <alternativeName>
        <fullName evidence="8">RING finger protein MAT1</fullName>
    </alternativeName>
</protein>
<dbReference type="Pfam" id="PF17121">
    <property type="entry name" value="zf-C3HC4_5"/>
    <property type="match status" value="1"/>
</dbReference>
<accession>A0A6F9DKA3</accession>
<proteinExistence type="evidence at transcript level"/>
<organism evidence="13">
    <name type="scientific">Phallusia mammillata</name>
    <dbReference type="NCBI Taxonomy" id="59560"/>
    <lineage>
        <taxon>Eukaryota</taxon>
        <taxon>Metazoa</taxon>
        <taxon>Chordata</taxon>
        <taxon>Tunicata</taxon>
        <taxon>Ascidiacea</taxon>
        <taxon>Phlebobranchia</taxon>
        <taxon>Ascidiidae</taxon>
        <taxon>Phallusia</taxon>
    </lineage>
</organism>
<keyword evidence="13" id="KW-0418">Kinase</keyword>
<dbReference type="CDD" id="cd16517">
    <property type="entry name" value="RING-HC_MAT1"/>
    <property type="match status" value="1"/>
</dbReference>
<dbReference type="InterPro" id="IPR017907">
    <property type="entry name" value="Znf_RING_CS"/>
</dbReference>
<evidence type="ECO:0000256" key="8">
    <source>
        <dbReference type="ARBA" id="ARBA00077720"/>
    </source>
</evidence>
<keyword evidence="2" id="KW-0479">Metal-binding</keyword>
<evidence type="ECO:0000256" key="1">
    <source>
        <dbReference type="ARBA" id="ARBA00004123"/>
    </source>
</evidence>
<dbReference type="GO" id="GO:0061575">
    <property type="term" value="F:cyclin-dependent protein serine/threonine kinase activator activity"/>
    <property type="evidence" value="ECO:0007669"/>
    <property type="project" value="InterPro"/>
</dbReference>
<feature type="domain" description="RING-type" evidence="12">
    <location>
        <begin position="6"/>
        <end position="49"/>
    </location>
</feature>
<dbReference type="InterPro" id="IPR057657">
    <property type="entry name" value="MAT1_CAK-anch"/>
</dbReference>
<evidence type="ECO:0000256" key="3">
    <source>
        <dbReference type="ARBA" id="ARBA00022771"/>
    </source>
</evidence>
<dbReference type="InterPro" id="IPR004575">
    <property type="entry name" value="MAT1/Tfb3"/>
</dbReference>
<dbReference type="GO" id="GO:0006357">
    <property type="term" value="P:regulation of transcription by RNA polymerase II"/>
    <property type="evidence" value="ECO:0007669"/>
    <property type="project" value="TreeGrafter"/>
</dbReference>
<dbReference type="Pfam" id="PF25811">
    <property type="entry name" value="CAK-anch_MAT1"/>
    <property type="match status" value="1"/>
</dbReference>
<name>A0A6F9DKA3_9ASCI</name>
<dbReference type="InterPro" id="IPR013083">
    <property type="entry name" value="Znf_RING/FYVE/PHD"/>
</dbReference>
<keyword evidence="4" id="KW-0862">Zinc</keyword>
<evidence type="ECO:0000256" key="9">
    <source>
        <dbReference type="ARBA" id="ARBA00083888"/>
    </source>
</evidence>
<dbReference type="GO" id="GO:0008270">
    <property type="term" value="F:zinc ion binding"/>
    <property type="evidence" value="ECO:0007669"/>
    <property type="project" value="UniProtKB-KW"/>
</dbReference>
<dbReference type="InterPro" id="IPR001841">
    <property type="entry name" value="Znf_RING"/>
</dbReference>
<dbReference type="GO" id="GO:0005675">
    <property type="term" value="C:transcription factor TFIIH holo complex"/>
    <property type="evidence" value="ECO:0007669"/>
    <property type="project" value="InterPro"/>
</dbReference>
<evidence type="ECO:0000256" key="2">
    <source>
        <dbReference type="ARBA" id="ARBA00022723"/>
    </source>
</evidence>
<dbReference type="PANTHER" id="PTHR12683">
    <property type="entry name" value="CDK-ACTIVATING KINASE ASSEMBLY FACTOR MAT1"/>
    <property type="match status" value="1"/>
</dbReference>
<keyword evidence="11" id="KW-0175">Coiled coil</keyword>